<dbReference type="InterPro" id="IPR011008">
    <property type="entry name" value="Dimeric_a/b-barrel"/>
</dbReference>
<dbReference type="eggNOG" id="COG3224">
    <property type="taxonomic scope" value="Bacteria"/>
</dbReference>
<protein>
    <submittedName>
        <fullName evidence="2">Ethyl tert-butyl ether degradation EthD</fullName>
    </submittedName>
</protein>
<dbReference type="Gene3D" id="3.30.70.100">
    <property type="match status" value="1"/>
</dbReference>
<dbReference type="KEGG" id="mhd:Marky_1276"/>
<evidence type="ECO:0000313" key="2">
    <source>
        <dbReference type="EMBL" id="AEB12016.1"/>
    </source>
</evidence>
<sequence length="101" mass="11549">MVKLVALYKKPEDVEAFLKHYREVHTPLVKKTPGLERLEVSMIKADAFGGEPPYFMMAEMYYRDWETFNAAMKSEENKAAGKDLMSFAKGLVTLLVAEVEE</sequence>
<dbReference type="GO" id="GO:0016491">
    <property type="term" value="F:oxidoreductase activity"/>
    <property type="evidence" value="ECO:0007669"/>
    <property type="project" value="InterPro"/>
</dbReference>
<accession>F2NK45</accession>
<proteinExistence type="predicted"/>
<dbReference type="InterPro" id="IPR009799">
    <property type="entry name" value="EthD_dom"/>
</dbReference>
<dbReference type="EMBL" id="CP002630">
    <property type="protein sequence ID" value="AEB12016.1"/>
    <property type="molecule type" value="Genomic_DNA"/>
</dbReference>
<dbReference type="HOGENOM" id="CLU_115019_4_1_0"/>
<dbReference type="STRING" id="869210.Marky_1276"/>
<evidence type="ECO:0000259" key="1">
    <source>
        <dbReference type="Pfam" id="PF07110"/>
    </source>
</evidence>
<dbReference type="NCBIfam" id="TIGR02118">
    <property type="entry name" value="EthD family reductase"/>
    <property type="match status" value="1"/>
</dbReference>
<gene>
    <name evidence="2" type="ordered locus">Marky_1276</name>
</gene>
<evidence type="ECO:0000313" key="3">
    <source>
        <dbReference type="Proteomes" id="UP000007030"/>
    </source>
</evidence>
<dbReference type="PANTHER" id="PTHR40260">
    <property type="entry name" value="BLR8190 PROTEIN"/>
    <property type="match status" value="1"/>
</dbReference>
<dbReference type="Proteomes" id="UP000007030">
    <property type="component" value="Chromosome"/>
</dbReference>
<dbReference type="SUPFAM" id="SSF54909">
    <property type="entry name" value="Dimeric alpha+beta barrel"/>
    <property type="match status" value="1"/>
</dbReference>
<keyword evidence="3" id="KW-1185">Reference proteome</keyword>
<dbReference type="AlphaFoldDB" id="F2NK45"/>
<name>F2NK45_MARHT</name>
<dbReference type="RefSeq" id="WP_013704063.1">
    <property type="nucleotide sequence ID" value="NC_015387.1"/>
</dbReference>
<reference evidence="2 3" key="1">
    <citation type="journal article" date="2012" name="Stand. Genomic Sci.">
        <title>Complete genome sequence of the aerobic, heterotroph Marinithermus hydrothermalis type strain (T1(T)) from a deep-sea hydrothermal vent chimney.</title>
        <authorList>
            <person name="Copeland A."/>
            <person name="Gu W."/>
            <person name="Yasawong M."/>
            <person name="Lapidus A."/>
            <person name="Lucas S."/>
            <person name="Deshpande S."/>
            <person name="Pagani I."/>
            <person name="Tapia R."/>
            <person name="Cheng J.F."/>
            <person name="Goodwin L.A."/>
            <person name="Pitluck S."/>
            <person name="Liolios K."/>
            <person name="Ivanova N."/>
            <person name="Mavromatis K."/>
            <person name="Mikhailova N."/>
            <person name="Pati A."/>
            <person name="Chen A."/>
            <person name="Palaniappan K."/>
            <person name="Land M."/>
            <person name="Pan C."/>
            <person name="Brambilla E.M."/>
            <person name="Rohde M."/>
            <person name="Tindall B.J."/>
            <person name="Sikorski J."/>
            <person name="Goker M."/>
            <person name="Detter J.C."/>
            <person name="Bristow J."/>
            <person name="Eisen J.A."/>
            <person name="Markowitz V."/>
            <person name="Hugenholtz P."/>
            <person name="Kyrpides N.C."/>
            <person name="Klenk H.P."/>
            <person name="Woyke T."/>
        </authorList>
    </citation>
    <scope>NUCLEOTIDE SEQUENCE [LARGE SCALE GENOMIC DNA]</scope>
    <source>
        <strain evidence="3">DSM 14884 / JCM 11576 / T1</strain>
    </source>
</reference>
<dbReference type="OrthoDB" id="5294870at2"/>
<dbReference type="Pfam" id="PF07110">
    <property type="entry name" value="EthD"/>
    <property type="match status" value="1"/>
</dbReference>
<dbReference type="PANTHER" id="PTHR40260:SF2">
    <property type="entry name" value="BLR8190 PROTEIN"/>
    <property type="match status" value="1"/>
</dbReference>
<feature type="domain" description="EthD" evidence="1">
    <location>
        <begin position="10"/>
        <end position="88"/>
    </location>
</feature>
<organism evidence="2 3">
    <name type="scientific">Marinithermus hydrothermalis (strain DSM 14884 / JCM 11576 / T1)</name>
    <dbReference type="NCBI Taxonomy" id="869210"/>
    <lineage>
        <taxon>Bacteria</taxon>
        <taxon>Thermotogati</taxon>
        <taxon>Deinococcota</taxon>
        <taxon>Deinococci</taxon>
        <taxon>Thermales</taxon>
        <taxon>Thermaceae</taxon>
        <taxon>Marinithermus</taxon>
    </lineage>
</organism>